<organism evidence="2 3">
    <name type="scientific">Smittium megazygosporum</name>
    <dbReference type="NCBI Taxonomy" id="133381"/>
    <lineage>
        <taxon>Eukaryota</taxon>
        <taxon>Fungi</taxon>
        <taxon>Fungi incertae sedis</taxon>
        <taxon>Zoopagomycota</taxon>
        <taxon>Kickxellomycotina</taxon>
        <taxon>Harpellomycetes</taxon>
        <taxon>Harpellales</taxon>
        <taxon>Legeriomycetaceae</taxon>
        <taxon>Smittium</taxon>
    </lineage>
</organism>
<reference evidence="2 3" key="1">
    <citation type="journal article" date="2018" name="MBio">
        <title>Comparative Genomics Reveals the Core Gene Toolbox for the Fungus-Insect Symbiosis.</title>
        <authorList>
            <person name="Wang Y."/>
            <person name="Stata M."/>
            <person name="Wang W."/>
            <person name="Stajich J.E."/>
            <person name="White M.M."/>
            <person name="Moncalvo J.M."/>
        </authorList>
    </citation>
    <scope>NUCLEOTIDE SEQUENCE [LARGE SCALE GENOMIC DNA]</scope>
    <source>
        <strain evidence="2 3">SC-DP-2</strain>
    </source>
</reference>
<gene>
    <name evidence="2" type="ORF">BB560_006978</name>
</gene>
<dbReference type="AlphaFoldDB" id="A0A2T9XZT6"/>
<accession>A0A2T9XZT6</accession>
<keyword evidence="3" id="KW-1185">Reference proteome</keyword>
<evidence type="ECO:0000313" key="3">
    <source>
        <dbReference type="Proteomes" id="UP000245609"/>
    </source>
</evidence>
<dbReference type="Proteomes" id="UP000245609">
    <property type="component" value="Unassembled WGS sequence"/>
</dbReference>
<evidence type="ECO:0000313" key="2">
    <source>
        <dbReference type="EMBL" id="PVU85585.1"/>
    </source>
</evidence>
<feature type="region of interest" description="Disordered" evidence="1">
    <location>
        <begin position="223"/>
        <end position="281"/>
    </location>
</feature>
<dbReference type="Gene3D" id="2.60.40.640">
    <property type="match status" value="1"/>
</dbReference>
<feature type="compositionally biased region" description="Polar residues" evidence="1">
    <location>
        <begin position="242"/>
        <end position="256"/>
    </location>
</feature>
<feature type="compositionally biased region" description="Polar residues" evidence="1">
    <location>
        <begin position="223"/>
        <end position="235"/>
    </location>
</feature>
<evidence type="ECO:0000256" key="1">
    <source>
        <dbReference type="SAM" id="MobiDB-lite"/>
    </source>
</evidence>
<dbReference type="EMBL" id="MBFS01003644">
    <property type="protein sequence ID" value="PVU85585.1"/>
    <property type="molecule type" value="Genomic_DNA"/>
</dbReference>
<name>A0A2T9XZT6_9FUNG</name>
<comment type="caution">
    <text evidence="2">The sequence shown here is derived from an EMBL/GenBank/DDBJ whole genome shotgun (WGS) entry which is preliminary data.</text>
</comment>
<protein>
    <submittedName>
        <fullName evidence="2">Uncharacterized protein</fullName>
    </submittedName>
</protein>
<dbReference type="InterPro" id="IPR014752">
    <property type="entry name" value="Arrestin-like_C"/>
</dbReference>
<sequence length="281" mass="31379">MDTKVTIFVKSNSIKSFPLNEKPFLDSNLSFGYIFGKVTVVCKTVHHFVDFGVSFHQFKMVSNKDGSNQQVINNQNIAQTSLLGYLLKQGRSVVLEPGVHDFPFTLKISSFLPPTSTKDSSLTVKYYLKASVFLNNQPKPVCGFLPFIIDPSASEIKSKSSDLPPISNRDSIKVFPRISEGVDRPVRNSKSMFSVRSNTGFEKIPEPPQESEVTMPFINVLESSSDSEPRSQNQKAPLIISPKSSLQSRSFKSVSQRLGKVQARNPERQIGTKNPCHKYQT</sequence>
<proteinExistence type="predicted"/>